<dbReference type="AlphaFoldDB" id="A0A0F0GB45"/>
<name>A0A0F0GB45_LENAE</name>
<protein>
    <submittedName>
        <fullName evidence="1">Uncharacterized protein</fullName>
    </submittedName>
</protein>
<gene>
    <name evidence="1" type="ORF">UK23_46620</name>
</gene>
<reference evidence="1 2" key="1">
    <citation type="submission" date="2015-02" db="EMBL/GenBank/DDBJ databases">
        <authorList>
            <person name="Ju K.-S."/>
            <person name="Doroghazi J.R."/>
            <person name="Metcalf W."/>
        </authorList>
    </citation>
    <scope>NUCLEOTIDE SEQUENCE [LARGE SCALE GENOMIC DNA]</scope>
    <source>
        <strain evidence="1 2">NRRL B-16140</strain>
    </source>
</reference>
<dbReference type="EMBL" id="JYJG01000552">
    <property type="protein sequence ID" value="KJK33320.1"/>
    <property type="molecule type" value="Genomic_DNA"/>
</dbReference>
<proteinExistence type="predicted"/>
<evidence type="ECO:0000313" key="1">
    <source>
        <dbReference type="EMBL" id="KJK33320.1"/>
    </source>
</evidence>
<comment type="caution">
    <text evidence="1">The sequence shown here is derived from an EMBL/GenBank/DDBJ whole genome shotgun (WGS) entry which is preliminary data.</text>
</comment>
<feature type="non-terminal residue" evidence="1">
    <location>
        <position position="1"/>
    </location>
</feature>
<evidence type="ECO:0000313" key="2">
    <source>
        <dbReference type="Proteomes" id="UP000033393"/>
    </source>
</evidence>
<dbReference type="SUPFAM" id="SSF53474">
    <property type="entry name" value="alpha/beta-Hydrolases"/>
    <property type="match status" value="1"/>
</dbReference>
<dbReference type="Proteomes" id="UP000033393">
    <property type="component" value="Unassembled WGS sequence"/>
</dbReference>
<sequence length="132" mass="14511">TIMGVYQAQVEALVRYEPQASDLKVTLIKADGGFPQVLRDDRHVELFFDSPANGWERVAMGSFNVVNVPGDHFNMLVPPALTTLANAVRDAIAQVPPPPPPPAAHVESSIHINPMHPDFLADPYPFYALLRD</sequence>
<feature type="non-terminal residue" evidence="1">
    <location>
        <position position="132"/>
    </location>
</feature>
<dbReference type="RefSeq" id="WP_045318298.1">
    <property type="nucleotide sequence ID" value="NZ_JYJG01000552.1"/>
</dbReference>
<dbReference type="InterPro" id="IPR029058">
    <property type="entry name" value="AB_hydrolase_fold"/>
</dbReference>
<dbReference type="PATRIC" id="fig|68170.10.peg.2950"/>
<accession>A0A0F0GB45</accession>
<dbReference type="Gene3D" id="3.40.50.1820">
    <property type="entry name" value="alpha/beta hydrolase"/>
    <property type="match status" value="1"/>
</dbReference>
<keyword evidence="2" id="KW-1185">Reference proteome</keyword>
<organism evidence="1 2">
    <name type="scientific">Lentzea aerocolonigenes</name>
    <name type="common">Lechevalieria aerocolonigenes</name>
    <name type="synonym">Saccharothrix aerocolonigenes</name>
    <dbReference type="NCBI Taxonomy" id="68170"/>
    <lineage>
        <taxon>Bacteria</taxon>
        <taxon>Bacillati</taxon>
        <taxon>Actinomycetota</taxon>
        <taxon>Actinomycetes</taxon>
        <taxon>Pseudonocardiales</taxon>
        <taxon>Pseudonocardiaceae</taxon>
        <taxon>Lentzea</taxon>
    </lineage>
</organism>